<feature type="compositionally biased region" description="Basic residues" evidence="1">
    <location>
        <begin position="14"/>
        <end position="26"/>
    </location>
</feature>
<name>A0A914WMI1_9BILA</name>
<evidence type="ECO:0000313" key="3">
    <source>
        <dbReference type="WBParaSite" id="PSAMB.scaffold462size50287.g6177.t1"/>
    </source>
</evidence>
<evidence type="ECO:0000313" key="2">
    <source>
        <dbReference type="Proteomes" id="UP000887566"/>
    </source>
</evidence>
<feature type="region of interest" description="Disordered" evidence="1">
    <location>
        <begin position="1"/>
        <end position="49"/>
    </location>
</feature>
<keyword evidence="2" id="KW-1185">Reference proteome</keyword>
<accession>A0A914WMI1</accession>
<feature type="compositionally biased region" description="Acidic residues" evidence="1">
    <location>
        <begin position="32"/>
        <end position="47"/>
    </location>
</feature>
<proteinExistence type="predicted"/>
<organism evidence="2 3">
    <name type="scientific">Plectus sambesii</name>
    <dbReference type="NCBI Taxonomy" id="2011161"/>
    <lineage>
        <taxon>Eukaryota</taxon>
        <taxon>Metazoa</taxon>
        <taxon>Ecdysozoa</taxon>
        <taxon>Nematoda</taxon>
        <taxon>Chromadorea</taxon>
        <taxon>Plectida</taxon>
        <taxon>Plectina</taxon>
        <taxon>Plectoidea</taxon>
        <taxon>Plectidae</taxon>
        <taxon>Plectus</taxon>
    </lineage>
</organism>
<sequence>MGGVMAEAKAVGSSRRKRHPASGQRRRSGDDHVDEDEVNEDEVDEEEAQRTVIEGTWGGRVRRCLPTPFRTVLSSATGLMSYKTRRRRRRR</sequence>
<dbReference type="Proteomes" id="UP000887566">
    <property type="component" value="Unplaced"/>
</dbReference>
<reference evidence="3" key="1">
    <citation type="submission" date="2022-11" db="UniProtKB">
        <authorList>
            <consortium name="WormBaseParasite"/>
        </authorList>
    </citation>
    <scope>IDENTIFICATION</scope>
</reference>
<dbReference type="AlphaFoldDB" id="A0A914WMI1"/>
<protein>
    <submittedName>
        <fullName evidence="3">Uncharacterized protein</fullName>
    </submittedName>
</protein>
<evidence type="ECO:0000256" key="1">
    <source>
        <dbReference type="SAM" id="MobiDB-lite"/>
    </source>
</evidence>
<dbReference type="WBParaSite" id="PSAMB.scaffold462size50287.g6177.t1">
    <property type="protein sequence ID" value="PSAMB.scaffold462size50287.g6177.t1"/>
    <property type="gene ID" value="PSAMB.scaffold462size50287.g6177"/>
</dbReference>